<dbReference type="EMBL" id="FMCT01000006">
    <property type="protein sequence ID" value="SCF19925.1"/>
    <property type="molecule type" value="Genomic_DNA"/>
</dbReference>
<sequence length="165" mass="17829">MGGPGLAPTLEALGLAELVGRDRFDVLDGLVTLLAGDGDDLDSQAARDAACDVLDEVFADADTWQDLAAATVTRDDMQALLEMFLARYIYNRMPVIAERLGRLTDQQAARQADADMRQLITDLVALRLPEDPFTIDWAGSQGRQIADDAIGAVYETLEALDGSDE</sequence>
<proteinExistence type="predicted"/>
<organism evidence="1 2">
    <name type="scientific">Micromonospora carbonacea</name>
    <dbReference type="NCBI Taxonomy" id="47853"/>
    <lineage>
        <taxon>Bacteria</taxon>
        <taxon>Bacillati</taxon>
        <taxon>Actinomycetota</taxon>
        <taxon>Actinomycetes</taxon>
        <taxon>Micromonosporales</taxon>
        <taxon>Micromonosporaceae</taxon>
        <taxon>Micromonospora</taxon>
    </lineage>
</organism>
<gene>
    <name evidence="1" type="ORF">GA0070563_106120</name>
</gene>
<name>A0A1C4YGR7_9ACTN</name>
<accession>A0A1C4YGR7</accession>
<dbReference type="Proteomes" id="UP000183585">
    <property type="component" value="Unassembled WGS sequence"/>
</dbReference>
<keyword evidence="2" id="KW-1185">Reference proteome</keyword>
<dbReference type="AlphaFoldDB" id="A0A1C4YGR7"/>
<reference evidence="2" key="1">
    <citation type="submission" date="2016-06" db="EMBL/GenBank/DDBJ databases">
        <authorList>
            <person name="Varghese N."/>
            <person name="Submissions Spin"/>
        </authorList>
    </citation>
    <scope>NUCLEOTIDE SEQUENCE [LARGE SCALE GENOMIC DNA]</scope>
    <source>
        <strain evidence="2">DSM 43168</strain>
    </source>
</reference>
<evidence type="ECO:0000313" key="2">
    <source>
        <dbReference type="Proteomes" id="UP000183585"/>
    </source>
</evidence>
<protein>
    <submittedName>
        <fullName evidence="1">Uncharacterized protein</fullName>
    </submittedName>
</protein>
<evidence type="ECO:0000313" key="1">
    <source>
        <dbReference type="EMBL" id="SCF19925.1"/>
    </source>
</evidence>